<dbReference type="GO" id="GO:0016567">
    <property type="term" value="P:protein ubiquitination"/>
    <property type="evidence" value="ECO:0007669"/>
    <property type="project" value="TreeGrafter"/>
</dbReference>
<evidence type="ECO:0000256" key="1">
    <source>
        <dbReference type="ARBA" id="ARBA00022723"/>
    </source>
</evidence>
<evidence type="ECO:0000313" key="8">
    <source>
        <dbReference type="Proteomes" id="UP001202328"/>
    </source>
</evidence>
<keyword evidence="3" id="KW-0862">Zinc</keyword>
<gene>
    <name evidence="7" type="ORF">MKW98_003902</name>
</gene>
<evidence type="ECO:0000256" key="3">
    <source>
        <dbReference type="ARBA" id="ARBA00022833"/>
    </source>
</evidence>
<dbReference type="Proteomes" id="UP001202328">
    <property type="component" value="Unassembled WGS sequence"/>
</dbReference>
<reference evidence="7" key="1">
    <citation type="submission" date="2022-04" db="EMBL/GenBank/DDBJ databases">
        <title>A functionally conserved STORR gene fusion in Papaver species that diverged 16.8 million years ago.</title>
        <authorList>
            <person name="Catania T."/>
        </authorList>
    </citation>
    <scope>NUCLEOTIDE SEQUENCE</scope>
    <source>
        <strain evidence="7">S-188037</strain>
    </source>
</reference>
<dbReference type="PROSITE" id="PS50089">
    <property type="entry name" value="ZF_RING_2"/>
    <property type="match status" value="1"/>
</dbReference>
<dbReference type="InterPro" id="IPR001841">
    <property type="entry name" value="Znf_RING"/>
</dbReference>
<feature type="domain" description="RING-type" evidence="6">
    <location>
        <begin position="114"/>
        <end position="157"/>
    </location>
</feature>
<protein>
    <recommendedName>
        <fullName evidence="6">RING-type domain-containing protein</fullName>
    </recommendedName>
</protein>
<organism evidence="7 8">
    <name type="scientific">Papaver atlanticum</name>
    <dbReference type="NCBI Taxonomy" id="357466"/>
    <lineage>
        <taxon>Eukaryota</taxon>
        <taxon>Viridiplantae</taxon>
        <taxon>Streptophyta</taxon>
        <taxon>Embryophyta</taxon>
        <taxon>Tracheophyta</taxon>
        <taxon>Spermatophyta</taxon>
        <taxon>Magnoliopsida</taxon>
        <taxon>Ranunculales</taxon>
        <taxon>Papaveraceae</taxon>
        <taxon>Papaveroideae</taxon>
        <taxon>Papaver</taxon>
    </lineage>
</organism>
<accession>A0AAD4SMK4</accession>
<dbReference type="InterPro" id="IPR013083">
    <property type="entry name" value="Znf_RING/FYVE/PHD"/>
</dbReference>
<dbReference type="Pfam" id="PF13639">
    <property type="entry name" value="zf-RING_2"/>
    <property type="match status" value="1"/>
</dbReference>
<keyword evidence="8" id="KW-1185">Reference proteome</keyword>
<evidence type="ECO:0000256" key="4">
    <source>
        <dbReference type="PROSITE-ProRule" id="PRU00175"/>
    </source>
</evidence>
<keyword evidence="5" id="KW-0812">Transmembrane</keyword>
<dbReference type="AlphaFoldDB" id="A0AAD4SMK4"/>
<feature type="transmembrane region" description="Helical" evidence="5">
    <location>
        <begin position="20"/>
        <end position="38"/>
    </location>
</feature>
<keyword evidence="5" id="KW-1133">Transmembrane helix</keyword>
<evidence type="ECO:0000259" key="6">
    <source>
        <dbReference type="PROSITE" id="PS50089"/>
    </source>
</evidence>
<dbReference type="GO" id="GO:0008270">
    <property type="term" value="F:zinc ion binding"/>
    <property type="evidence" value="ECO:0007669"/>
    <property type="project" value="UniProtKB-KW"/>
</dbReference>
<sequence length="176" mass="20213">MVFSQFVLAPFISPNSKIPNSIQLIIFIASSILNAIFLKLKRILGHRGYVERAEEDEHDLVPFNPIGRSIMKYSNHDLFASDVVAELIRRVTTVCNFEDLIADPCKTYYEEDSCIVCLCQFPGKDEIRQLNTCRHIFHKSCLDRWIHHDQVLCPLCRTPFLLVKKNNSIAVAYIGN</sequence>
<name>A0AAD4SMK4_9MAGN</name>
<dbReference type="GO" id="GO:0061630">
    <property type="term" value="F:ubiquitin protein ligase activity"/>
    <property type="evidence" value="ECO:0007669"/>
    <property type="project" value="TreeGrafter"/>
</dbReference>
<keyword evidence="5" id="KW-0472">Membrane</keyword>
<dbReference type="EMBL" id="JAJJMB010009474">
    <property type="protein sequence ID" value="KAI3913423.1"/>
    <property type="molecule type" value="Genomic_DNA"/>
</dbReference>
<evidence type="ECO:0000256" key="2">
    <source>
        <dbReference type="ARBA" id="ARBA00022771"/>
    </source>
</evidence>
<evidence type="ECO:0000313" key="7">
    <source>
        <dbReference type="EMBL" id="KAI3913423.1"/>
    </source>
</evidence>
<dbReference type="SUPFAM" id="SSF57850">
    <property type="entry name" value="RING/U-box"/>
    <property type="match status" value="1"/>
</dbReference>
<proteinExistence type="predicted"/>
<evidence type="ECO:0000256" key="5">
    <source>
        <dbReference type="SAM" id="Phobius"/>
    </source>
</evidence>
<dbReference type="PANTHER" id="PTHR45969">
    <property type="entry name" value="RING ZINC FINGER PROTEIN-RELATED"/>
    <property type="match status" value="1"/>
</dbReference>
<dbReference type="SMART" id="SM00184">
    <property type="entry name" value="RING"/>
    <property type="match status" value="1"/>
</dbReference>
<comment type="caution">
    <text evidence="7">The sequence shown here is derived from an EMBL/GenBank/DDBJ whole genome shotgun (WGS) entry which is preliminary data.</text>
</comment>
<keyword evidence="1" id="KW-0479">Metal-binding</keyword>
<dbReference type="PANTHER" id="PTHR45969:SF33">
    <property type="entry name" value="RING ZINC FINGER PROTEIN-RELATED"/>
    <property type="match status" value="1"/>
</dbReference>
<dbReference type="Gene3D" id="3.30.40.10">
    <property type="entry name" value="Zinc/RING finger domain, C3HC4 (zinc finger)"/>
    <property type="match status" value="1"/>
</dbReference>
<keyword evidence="2 4" id="KW-0863">Zinc-finger</keyword>